<evidence type="ECO:0000256" key="1">
    <source>
        <dbReference type="SAM" id="Phobius"/>
    </source>
</evidence>
<feature type="non-terminal residue" evidence="2">
    <location>
        <position position="1"/>
    </location>
</feature>
<keyword evidence="1" id="KW-1133">Transmembrane helix</keyword>
<evidence type="ECO:0000313" key="2">
    <source>
        <dbReference type="EMBL" id="KAG8201207.1"/>
    </source>
</evidence>
<dbReference type="EMBL" id="JAFNEN010000007">
    <property type="protein sequence ID" value="KAG8201207.1"/>
    <property type="molecule type" value="Genomic_DNA"/>
</dbReference>
<comment type="caution">
    <text evidence="2">The sequence shown here is derived from an EMBL/GenBank/DDBJ whole genome shotgun (WGS) entry which is preliminary data.</text>
</comment>
<dbReference type="AlphaFoldDB" id="A0AAV6VWA1"/>
<proteinExistence type="predicted"/>
<name>A0AAV6VWA1_9ARAC</name>
<keyword evidence="1" id="KW-0472">Membrane</keyword>
<sequence>NSYLHSYRVPLVIPFVMVVVSAYLVLAPIIEDPRVEYFYALLFLLSGLLFYIPFVHFDIRLTAMSK</sequence>
<reference evidence="2 3" key="1">
    <citation type="journal article" date="2022" name="Nat. Ecol. Evol.">
        <title>A masculinizing supergene underlies an exaggerated male reproductive morph in a spider.</title>
        <authorList>
            <person name="Hendrickx F."/>
            <person name="De Corte Z."/>
            <person name="Sonet G."/>
            <person name="Van Belleghem S.M."/>
            <person name="Kostlbacher S."/>
            <person name="Vangestel C."/>
        </authorList>
    </citation>
    <scope>NUCLEOTIDE SEQUENCE [LARGE SCALE GENOMIC DNA]</scope>
    <source>
        <strain evidence="2">W744_W776</strain>
    </source>
</reference>
<organism evidence="2 3">
    <name type="scientific">Oedothorax gibbosus</name>
    <dbReference type="NCBI Taxonomy" id="931172"/>
    <lineage>
        <taxon>Eukaryota</taxon>
        <taxon>Metazoa</taxon>
        <taxon>Ecdysozoa</taxon>
        <taxon>Arthropoda</taxon>
        <taxon>Chelicerata</taxon>
        <taxon>Arachnida</taxon>
        <taxon>Araneae</taxon>
        <taxon>Araneomorphae</taxon>
        <taxon>Entelegynae</taxon>
        <taxon>Araneoidea</taxon>
        <taxon>Linyphiidae</taxon>
        <taxon>Erigoninae</taxon>
        <taxon>Oedothorax</taxon>
    </lineage>
</organism>
<gene>
    <name evidence="2" type="ORF">JTE90_019846</name>
</gene>
<keyword evidence="3" id="KW-1185">Reference proteome</keyword>
<accession>A0AAV6VWA1</accession>
<dbReference type="Proteomes" id="UP000827092">
    <property type="component" value="Unassembled WGS sequence"/>
</dbReference>
<evidence type="ECO:0008006" key="4">
    <source>
        <dbReference type="Google" id="ProtNLM"/>
    </source>
</evidence>
<feature type="transmembrane region" description="Helical" evidence="1">
    <location>
        <begin position="37"/>
        <end position="57"/>
    </location>
</feature>
<evidence type="ECO:0000313" key="3">
    <source>
        <dbReference type="Proteomes" id="UP000827092"/>
    </source>
</evidence>
<keyword evidence="1" id="KW-0812">Transmembrane</keyword>
<protein>
    <recommendedName>
        <fullName evidence="4">NADH dehydrogenase subunit 4</fullName>
    </recommendedName>
</protein>
<feature type="transmembrane region" description="Helical" evidence="1">
    <location>
        <begin position="12"/>
        <end position="31"/>
    </location>
</feature>